<evidence type="ECO:0000313" key="2">
    <source>
        <dbReference type="Proteomes" id="UP000663193"/>
    </source>
</evidence>
<keyword evidence="2" id="KW-1185">Reference proteome</keyword>
<evidence type="ECO:0000313" key="1">
    <source>
        <dbReference type="EMBL" id="QRD00148.1"/>
    </source>
</evidence>
<dbReference type="EMBL" id="CP069032">
    <property type="protein sequence ID" value="QRD00148.1"/>
    <property type="molecule type" value="Genomic_DNA"/>
</dbReference>
<reference evidence="2" key="1">
    <citation type="journal article" date="2021" name="BMC Genomics">
        <title>Chromosome-level genome assembly and manually-curated proteome of model necrotroph Parastagonospora nodorum Sn15 reveals a genome-wide trove of candidate effector homologs, and redundancy of virulence-related functions within an accessory chromosome.</title>
        <authorList>
            <person name="Bertazzoni S."/>
            <person name="Jones D.A.B."/>
            <person name="Phan H.T."/>
            <person name="Tan K.-C."/>
            <person name="Hane J.K."/>
        </authorList>
    </citation>
    <scope>NUCLEOTIDE SEQUENCE [LARGE SCALE GENOMIC DNA]</scope>
    <source>
        <strain evidence="2">SN15 / ATCC MYA-4574 / FGSC 10173)</strain>
    </source>
</reference>
<accession>A0A7U2F863</accession>
<sequence>MAKLQGSDPWYESFHILLIGCFSLPLRCWLLHSKQSATNSNVGHCTGRTALWRITATGIFEVLFQSGDMPPNAFYEDMEQTIFRDNPCFTRAKDKSFPVRRSSSTAPKYS</sequence>
<proteinExistence type="predicted"/>
<dbReference type="AlphaFoldDB" id="A0A7U2F863"/>
<protein>
    <submittedName>
        <fullName evidence="1">Uncharacterized protein</fullName>
    </submittedName>
</protein>
<dbReference type="VEuPathDB" id="FungiDB:JI435_438010"/>
<organism evidence="1 2">
    <name type="scientific">Phaeosphaeria nodorum (strain SN15 / ATCC MYA-4574 / FGSC 10173)</name>
    <name type="common">Glume blotch fungus</name>
    <name type="synonym">Parastagonospora nodorum</name>
    <dbReference type="NCBI Taxonomy" id="321614"/>
    <lineage>
        <taxon>Eukaryota</taxon>
        <taxon>Fungi</taxon>
        <taxon>Dikarya</taxon>
        <taxon>Ascomycota</taxon>
        <taxon>Pezizomycotina</taxon>
        <taxon>Dothideomycetes</taxon>
        <taxon>Pleosporomycetidae</taxon>
        <taxon>Pleosporales</taxon>
        <taxon>Pleosporineae</taxon>
        <taxon>Phaeosphaeriaceae</taxon>
        <taxon>Parastagonospora</taxon>
    </lineage>
</organism>
<gene>
    <name evidence="1" type="ORF">JI435_438010</name>
</gene>
<dbReference type="Proteomes" id="UP000663193">
    <property type="component" value="Chromosome 10"/>
</dbReference>
<name>A0A7U2F863_PHANO</name>